<gene>
    <name evidence="1" type="primary">fabG</name>
    <name evidence="1" type="ORF">SSE37_07778</name>
</gene>
<dbReference type="EC" id="1.1.1.100" evidence="1"/>
<dbReference type="GO" id="GO:0004316">
    <property type="term" value="F:3-oxoacyl-[acyl-carrier-protein] reductase (NADPH) activity"/>
    <property type="evidence" value="ECO:0007669"/>
    <property type="project" value="UniProtKB-EC"/>
</dbReference>
<dbReference type="AlphaFoldDB" id="A3JYY7"/>
<protein>
    <submittedName>
        <fullName evidence="1">3-ketoacyl-(Acyl-carrier-protein) reductase</fullName>
        <ecNumber evidence="1">1.1.1.100</ecNumber>
    </submittedName>
</protein>
<keyword evidence="2" id="KW-1185">Reference proteome</keyword>
<organism evidence="1 2">
    <name type="scientific">Sagittula stellata (strain ATCC 700073 / DSM 11524 / E-37)</name>
    <dbReference type="NCBI Taxonomy" id="388399"/>
    <lineage>
        <taxon>Bacteria</taxon>
        <taxon>Pseudomonadati</taxon>
        <taxon>Pseudomonadota</taxon>
        <taxon>Alphaproteobacteria</taxon>
        <taxon>Rhodobacterales</taxon>
        <taxon>Roseobacteraceae</taxon>
        <taxon>Sagittula</taxon>
    </lineage>
</organism>
<dbReference type="RefSeq" id="WP_005855843.1">
    <property type="nucleotide sequence ID" value="NZ_AAYA01000002.1"/>
</dbReference>
<sequence>MEHPSLHDRLEALGHKIHAAEKRLREESHLFHDKAHLTSQELKARYARLQARLNGESADAEANGNHVTDLERSVQQWLESIDPSHVGSN</sequence>
<dbReference type="eggNOG" id="ENOG5033HEX">
    <property type="taxonomic scope" value="Bacteria"/>
</dbReference>
<keyword evidence="1" id="KW-0560">Oxidoreductase</keyword>
<name>A3JYY7_SAGS3</name>
<evidence type="ECO:0000313" key="2">
    <source>
        <dbReference type="Proteomes" id="UP000005713"/>
    </source>
</evidence>
<dbReference type="EMBL" id="AAYA01000002">
    <property type="protein sequence ID" value="EBA09690.1"/>
    <property type="molecule type" value="Genomic_DNA"/>
</dbReference>
<evidence type="ECO:0000313" key="1">
    <source>
        <dbReference type="EMBL" id="EBA09690.1"/>
    </source>
</evidence>
<proteinExistence type="predicted"/>
<dbReference type="OrthoDB" id="7867935at2"/>
<comment type="caution">
    <text evidence="1">The sequence shown here is derived from an EMBL/GenBank/DDBJ whole genome shotgun (WGS) entry which is preliminary data.</text>
</comment>
<accession>A3JYY7</accession>
<dbReference type="Proteomes" id="UP000005713">
    <property type="component" value="Unassembled WGS sequence"/>
</dbReference>
<reference evidence="1 2" key="1">
    <citation type="submission" date="2006-06" db="EMBL/GenBank/DDBJ databases">
        <authorList>
            <person name="Moran M.A."/>
            <person name="Ferriera S."/>
            <person name="Johnson J."/>
            <person name="Kravitz S."/>
            <person name="Beeson K."/>
            <person name="Sutton G."/>
            <person name="Rogers Y.-H."/>
            <person name="Friedman R."/>
            <person name="Frazier M."/>
            <person name="Venter J.C."/>
        </authorList>
    </citation>
    <scope>NUCLEOTIDE SEQUENCE [LARGE SCALE GENOMIC DNA]</scope>
    <source>
        <strain evidence="1 2">E-37</strain>
    </source>
</reference>